<organism evidence="1 2">
    <name type="scientific">Cytophaga hutchinsonii (strain ATCC 33406 / DSM 1761 / CIP 103989 / NBRC 15051 / NCIMB 9469 / D465)</name>
    <dbReference type="NCBI Taxonomy" id="269798"/>
    <lineage>
        <taxon>Bacteria</taxon>
        <taxon>Pseudomonadati</taxon>
        <taxon>Bacteroidota</taxon>
        <taxon>Cytophagia</taxon>
        <taxon>Cytophagales</taxon>
        <taxon>Cytophagaceae</taxon>
        <taxon>Cytophaga</taxon>
    </lineage>
</organism>
<evidence type="ECO:0000313" key="2">
    <source>
        <dbReference type="Proteomes" id="UP000001822"/>
    </source>
</evidence>
<dbReference type="EMBL" id="CP000383">
    <property type="protein sequence ID" value="ABG61001.1"/>
    <property type="molecule type" value="Genomic_DNA"/>
</dbReference>
<dbReference type="AlphaFoldDB" id="A0A6N4SXR4"/>
<accession>A0A6N4SXR4</accession>
<name>A0A6N4SXR4_CYTH3</name>
<protein>
    <submittedName>
        <fullName evidence="1">Uncharacterized protein</fullName>
    </submittedName>
</protein>
<keyword evidence="2" id="KW-1185">Reference proteome</keyword>
<gene>
    <name evidence="1" type="ordered locus">CHU_3768</name>
</gene>
<reference evidence="1 2" key="1">
    <citation type="journal article" date="2007" name="Appl. Environ. Microbiol.">
        <title>Genome sequence of the cellulolytic gliding bacterium Cytophaga hutchinsonii.</title>
        <authorList>
            <person name="Xie G."/>
            <person name="Bruce D.C."/>
            <person name="Challacombe J.F."/>
            <person name="Chertkov O."/>
            <person name="Detter J.C."/>
            <person name="Gilna P."/>
            <person name="Han C.S."/>
            <person name="Lucas S."/>
            <person name="Misra M."/>
            <person name="Myers G.L."/>
            <person name="Richardson P."/>
            <person name="Tapia R."/>
            <person name="Thayer N."/>
            <person name="Thompson L.S."/>
            <person name="Brettin T.S."/>
            <person name="Henrissat B."/>
            <person name="Wilson D.B."/>
            <person name="McBride M.J."/>
        </authorList>
    </citation>
    <scope>NUCLEOTIDE SEQUENCE [LARGE SCALE GENOMIC DNA]</scope>
    <source>
        <strain evidence="2">ATCC 33406 / DSM 1761 / CIP 103989 / NBRC 15051 / NCIMB 9469 / D465</strain>
    </source>
</reference>
<evidence type="ECO:0000313" key="1">
    <source>
        <dbReference type="EMBL" id="ABG61001.1"/>
    </source>
</evidence>
<sequence>MLRHIIMAAEKLKRLYPDSVLFPASLGTKPIAIPTTIRRMRYGSFILSATAEKPIINANSLIQPHNFPYAIF</sequence>
<dbReference type="KEGG" id="chu:CHU_3768"/>
<dbReference type="Proteomes" id="UP000001822">
    <property type="component" value="Chromosome"/>
</dbReference>
<proteinExistence type="predicted"/>